<keyword evidence="2" id="KW-1185">Reference proteome</keyword>
<proteinExistence type="predicted"/>
<dbReference type="Proteomes" id="UP000199597">
    <property type="component" value="Chromosome I"/>
</dbReference>
<accession>A0A1H1XLQ2</accession>
<sequence>MNTTTHSKRPLSWPLIVGFARIARPVLTLTICGAA</sequence>
<evidence type="ECO:0000313" key="1">
    <source>
        <dbReference type="EMBL" id="SDT10245.1"/>
    </source>
</evidence>
<evidence type="ECO:0000313" key="2">
    <source>
        <dbReference type="Proteomes" id="UP000199597"/>
    </source>
</evidence>
<reference evidence="2" key="1">
    <citation type="submission" date="2016-10" db="EMBL/GenBank/DDBJ databases">
        <authorList>
            <person name="Varghese N."/>
            <person name="Submissions S."/>
        </authorList>
    </citation>
    <scope>NUCLEOTIDE SEQUENCE [LARGE SCALE GENOMIC DNA]</scope>
    <source>
        <strain evidence="2">DSM 23676</strain>
    </source>
</reference>
<dbReference type="EMBL" id="LT629766">
    <property type="protein sequence ID" value="SDT10245.1"/>
    <property type="molecule type" value="Genomic_DNA"/>
</dbReference>
<organism evidence="1 2">
    <name type="scientific">Brevibacterium siliguriense</name>
    <dbReference type="NCBI Taxonomy" id="1136497"/>
    <lineage>
        <taxon>Bacteria</taxon>
        <taxon>Bacillati</taxon>
        <taxon>Actinomycetota</taxon>
        <taxon>Actinomycetes</taxon>
        <taxon>Micrococcales</taxon>
        <taxon>Brevibacteriaceae</taxon>
        <taxon>Brevibacterium</taxon>
    </lineage>
</organism>
<dbReference type="STRING" id="1136497.SAMN04489752_3362"/>
<gene>
    <name evidence="1" type="ORF">SAMN04489752_3362</name>
</gene>
<name>A0A1H1XLQ2_9MICO</name>
<protein>
    <submittedName>
        <fullName evidence="1">Uncharacterized protein</fullName>
    </submittedName>
</protein>
<dbReference type="AlphaFoldDB" id="A0A1H1XLQ2"/>